<accession>A0ABZ2QRG3</accession>
<keyword evidence="2" id="KW-1185">Reference proteome</keyword>
<organism evidence="1 2">
    <name type="scientific">Streptomyces sirii</name>
    <dbReference type="NCBI Taxonomy" id="3127701"/>
    <lineage>
        <taxon>Bacteria</taxon>
        <taxon>Bacillati</taxon>
        <taxon>Actinomycetota</taxon>
        <taxon>Actinomycetes</taxon>
        <taxon>Kitasatosporales</taxon>
        <taxon>Streptomycetaceae</taxon>
        <taxon>Streptomyces</taxon>
    </lineage>
</organism>
<dbReference type="RefSeq" id="WP_399148348.1">
    <property type="nucleotide sequence ID" value="NZ_CP147982.1"/>
</dbReference>
<evidence type="ECO:0000313" key="2">
    <source>
        <dbReference type="Proteomes" id="UP001626628"/>
    </source>
</evidence>
<dbReference type="Proteomes" id="UP001626628">
    <property type="component" value="Chromosome"/>
</dbReference>
<sequence>MPRPDHETPCRQFLQPGEVLLQAAQYEAYPALPLVPAHLRVPRKQSQLEKRVRGVFSSAVEKASRPLGTVARSRLANNPVTRVAGNIAEGINEAQESIEDALDDAAEYAMYGKPMEGGWTSMAGRFLVQLTNAGGEPRHQAVTDRRLIVVTDHATGWRERAPELQVAVEVPRTDIAQLRPKPRTTFPRGRFDLVFTDGSWIALSCSFQRDMETLVGAFYGR</sequence>
<name>A0ABZ2QRG3_9ACTN</name>
<evidence type="ECO:0000313" key="1">
    <source>
        <dbReference type="EMBL" id="WXK79152.1"/>
    </source>
</evidence>
<reference evidence="1 2" key="1">
    <citation type="submission" date="2024-03" db="EMBL/GenBank/DDBJ databases">
        <title>The complete genome of Streptomyces sirii sp.nov.</title>
        <authorList>
            <person name="Zakalyukina Y.V."/>
            <person name="Belik A.R."/>
            <person name="Biryukov M.V."/>
            <person name="Baturina O.A."/>
            <person name="Kabilov M.R."/>
        </authorList>
    </citation>
    <scope>NUCLEOTIDE SEQUENCE [LARGE SCALE GENOMIC DNA]</scope>
    <source>
        <strain evidence="1 2">BP-8</strain>
    </source>
</reference>
<protein>
    <submittedName>
        <fullName evidence="1">Uncharacterized protein</fullName>
    </submittedName>
</protein>
<proteinExistence type="predicted"/>
<dbReference type="EMBL" id="CP147982">
    <property type="protein sequence ID" value="WXK79152.1"/>
    <property type="molecule type" value="Genomic_DNA"/>
</dbReference>
<gene>
    <name evidence="1" type="ORF">WAB15_25930</name>
</gene>